<organism evidence="4 5">
    <name type="scientific">Actinokineospora alba</name>
    <dbReference type="NCBI Taxonomy" id="504798"/>
    <lineage>
        <taxon>Bacteria</taxon>
        <taxon>Bacillati</taxon>
        <taxon>Actinomycetota</taxon>
        <taxon>Actinomycetes</taxon>
        <taxon>Pseudonocardiales</taxon>
        <taxon>Pseudonocardiaceae</taxon>
        <taxon>Actinokineospora</taxon>
    </lineage>
</organism>
<evidence type="ECO:0000256" key="1">
    <source>
        <dbReference type="SAM" id="MobiDB-lite"/>
    </source>
</evidence>
<evidence type="ECO:0000313" key="5">
    <source>
        <dbReference type="Proteomes" id="UP000199651"/>
    </source>
</evidence>
<dbReference type="InterPro" id="IPR023294">
    <property type="entry name" value="Tachylectin2"/>
</dbReference>
<dbReference type="AlphaFoldDB" id="A0A1H0RZK1"/>
<dbReference type="Proteomes" id="UP000199651">
    <property type="component" value="Unassembled WGS sequence"/>
</dbReference>
<gene>
    <name evidence="4" type="ORF">SAMN05192558_108200</name>
</gene>
<feature type="domain" description="Tachylectin 2" evidence="2">
    <location>
        <begin position="319"/>
        <end position="528"/>
    </location>
</feature>
<dbReference type="EMBL" id="FNJB01000008">
    <property type="protein sequence ID" value="SDP34904.1"/>
    <property type="molecule type" value="Genomic_DNA"/>
</dbReference>
<sequence>MKSVSRAIRRLSEVALIGALAVVGLPLVAGNANVASAAVSLQCTPSVTIFGASTDNTMWINEHNEPETGANSMTGRGNQGGGWSGRVLAGRDGHVFWLPGNGELRRWQWNGSTFHSYELLQEKRWYGWDEPANVNRITVDANNNIYNVLSNGTLEVNIYNETSKNWTVRTLATDWGKYDLIFGSGNGVIYARDPAIGGGTLFRYQYDVANQRWLGYNRQLSGGGWNIHRQVFSPGADIIYGITSDTGQLTAYRYDPHTHTWPNGYTALGTGWATIRNASATTNNCGSTTPADTIVQCKPSVTIFGASTDDKMWINEHNEPETGINDMWGRGNFGGGGWSGRVLAGRDGHVFWLPGNGELRRWQWNGTDFHSYEVLATNRWYGWSDAANVNRITVDSNNNIYNVLSNGTLEVNQYNETSKSWTVRTLANDWGKYDLIVAAGNGVLYARDPAIGGGTLFRYQYDVVSQRWVTFNRQLAGGGWNVHRQVFSPGADIIYGITSDTGQLAEYRYDPQANVWTIGYAALSTGWSGIRNASATTNTCSPLNPTTVTRPTVPASAIIRPQGLLNPANNILEFAFVDELGVLKRGVQRNQGTELIDFQGMAGGDAGGVTFTGRASATFRADGKLVLAANRTNADAFTYTQSGGFNWNAPADIRGSMVSSPQLVKGAGGLLTAFSIDAAGKLWYATQVSTTGDLLPWRQADGVAGSAISVDFTVIPTGDSAEIVYRTTGNVVEVRKFQNGTLQAARATTGLVAAGVPSGVAFADGNVQVVTRGADNNLYTQKESANGFTGWQLVGGLTVKGSPSVILNPHGIVEIAARGDDDYVYRTGQIAPGSNVWRIWETNLDSGAQTDPSLVSVSGTECRIFFLNQSGSYFLVQQTPYTSDPGAAMSASTARTSKQARKVDAKVSTGSVK</sequence>
<dbReference type="InterPro" id="IPR036813">
    <property type="entry name" value="Tachylectin2_sf"/>
</dbReference>
<evidence type="ECO:0000259" key="3">
    <source>
        <dbReference type="Pfam" id="PF26607"/>
    </source>
</evidence>
<evidence type="ECO:0000313" key="4">
    <source>
        <dbReference type="EMBL" id="SDP34904.1"/>
    </source>
</evidence>
<dbReference type="Pfam" id="PF26607">
    <property type="entry name" value="DUF8189"/>
    <property type="match status" value="1"/>
</dbReference>
<reference evidence="4" key="1">
    <citation type="submission" date="2016-10" db="EMBL/GenBank/DDBJ databases">
        <authorList>
            <person name="de Groot N.N."/>
        </authorList>
    </citation>
    <scope>NUCLEOTIDE SEQUENCE [LARGE SCALE GENOMIC DNA]</scope>
    <source>
        <strain evidence="4">IBRC-M 10655</strain>
    </source>
</reference>
<feature type="domain" description="Tachylectin 2" evidence="2">
    <location>
        <begin position="63"/>
        <end position="274"/>
    </location>
</feature>
<feature type="region of interest" description="Disordered" evidence="1">
    <location>
        <begin position="885"/>
        <end position="913"/>
    </location>
</feature>
<accession>A0A1H0RZK1</accession>
<dbReference type="OrthoDB" id="3660483at2"/>
<dbReference type="Pfam" id="PF14517">
    <property type="entry name" value="Tachylectin"/>
    <property type="match status" value="2"/>
</dbReference>
<name>A0A1H0RZK1_9PSEU</name>
<evidence type="ECO:0000259" key="2">
    <source>
        <dbReference type="Pfam" id="PF14517"/>
    </source>
</evidence>
<dbReference type="InterPro" id="IPR058502">
    <property type="entry name" value="PLL-like_beta-prop"/>
</dbReference>
<dbReference type="SUPFAM" id="SSF50934">
    <property type="entry name" value="Tachylectin-2"/>
    <property type="match status" value="2"/>
</dbReference>
<dbReference type="STRING" id="504798.SAMN05421871_105211"/>
<dbReference type="Gene3D" id="2.115.10.10">
    <property type="entry name" value="Tachylectin 2"/>
    <property type="match status" value="2"/>
</dbReference>
<dbReference type="SUPFAM" id="SSF89372">
    <property type="entry name" value="Fucose-specific lectin"/>
    <property type="match status" value="1"/>
</dbReference>
<feature type="domain" description="PLL-like beta propeller" evidence="3">
    <location>
        <begin position="760"/>
        <end position="884"/>
    </location>
</feature>
<protein>
    <submittedName>
        <fullName evidence="4">Tachylectin</fullName>
    </submittedName>
</protein>
<keyword evidence="5" id="KW-1185">Reference proteome</keyword>
<proteinExistence type="predicted"/>